<evidence type="ECO:0000313" key="2">
    <source>
        <dbReference type="Proteomes" id="UP000518288"/>
    </source>
</evidence>
<dbReference type="EMBL" id="JACCFH010000002">
    <property type="protein sequence ID" value="NYG35523.1"/>
    <property type="molecule type" value="Genomic_DNA"/>
</dbReference>
<comment type="caution">
    <text evidence="1">The sequence shown here is derived from an EMBL/GenBank/DDBJ whole genome shotgun (WGS) entry which is preliminary data.</text>
</comment>
<evidence type="ECO:0000313" key="1">
    <source>
        <dbReference type="EMBL" id="NYG35523.1"/>
    </source>
</evidence>
<gene>
    <name evidence="1" type="ORF">BDD16_004585</name>
</gene>
<organism evidence="1 2">
    <name type="scientific">Sphaerotilus montanus</name>
    <dbReference type="NCBI Taxonomy" id="522889"/>
    <lineage>
        <taxon>Bacteria</taxon>
        <taxon>Pseudomonadati</taxon>
        <taxon>Pseudomonadota</taxon>
        <taxon>Betaproteobacteria</taxon>
        <taxon>Burkholderiales</taxon>
        <taxon>Sphaerotilaceae</taxon>
        <taxon>Sphaerotilus</taxon>
    </lineage>
</organism>
<dbReference type="Proteomes" id="UP000518288">
    <property type="component" value="Unassembled WGS sequence"/>
</dbReference>
<accession>A0A7Y9R2I1</accession>
<dbReference type="AntiFam" id="ANF00178">
    <property type="entry name" value="Shadow ORF (opposite dhbF)"/>
</dbReference>
<reference evidence="1 2" key="1">
    <citation type="submission" date="2020-07" db="EMBL/GenBank/DDBJ databases">
        <title>Genomic Encyclopedia of Archaeal and Bacterial Type Strains, Phase II (KMG-II): from individual species to whole genera.</title>
        <authorList>
            <person name="Goeker M."/>
        </authorList>
    </citation>
    <scope>NUCLEOTIDE SEQUENCE [LARGE SCALE GENOMIC DNA]</scope>
    <source>
        <strain evidence="1 2">DSM 21226</strain>
    </source>
</reference>
<proteinExistence type="predicted"/>
<protein>
    <submittedName>
        <fullName evidence="1">Uncharacterized protein</fullName>
    </submittedName>
</protein>
<name>A0A7Y9R2I1_9BURK</name>
<dbReference type="AlphaFoldDB" id="A0A7Y9R2I1"/>
<keyword evidence="2" id="KW-1185">Reference proteome</keyword>
<sequence>MLAWVIRTALGGTGGTGGVDDVGEVVWRGLARGAGDGLAGPEDGLVELEHGGLARGQAIEHGAVREQDRRLGVLNHEGEALWRIVGVEGDVGAAGLEDAEQPHDHLQGSGHAKPDEGVGLDALFDEGVGDLVGLFVELGVAQGLALEDHGGGVRGLVHLPLEEIDDGEVLRVVGLGPVPGEELRLVILGEDVDGLQRRVRLLR</sequence>